<dbReference type="SMART" id="SM00530">
    <property type="entry name" value="HTH_XRE"/>
    <property type="match status" value="1"/>
</dbReference>
<evidence type="ECO:0000313" key="2">
    <source>
        <dbReference type="EMBL" id="MCU9594597.1"/>
    </source>
</evidence>
<dbReference type="CDD" id="cd00093">
    <property type="entry name" value="HTH_XRE"/>
    <property type="match status" value="1"/>
</dbReference>
<dbReference type="SUPFAM" id="SSF47413">
    <property type="entry name" value="lambda repressor-like DNA-binding domains"/>
    <property type="match status" value="1"/>
</dbReference>
<organism evidence="2 3">
    <name type="scientific">Pallidibacillus thermolactis</name>
    <dbReference type="NCBI Taxonomy" id="251051"/>
    <lineage>
        <taxon>Bacteria</taxon>
        <taxon>Bacillati</taxon>
        <taxon>Bacillota</taxon>
        <taxon>Bacilli</taxon>
        <taxon>Bacillales</taxon>
        <taxon>Bacillaceae</taxon>
        <taxon>Pallidibacillus</taxon>
    </lineage>
</organism>
<comment type="caution">
    <text evidence="2">The sequence shown here is derived from an EMBL/GenBank/DDBJ whole genome shotgun (WGS) entry which is preliminary data.</text>
</comment>
<sequence length="77" mass="8783">MKNEVLIQRRRLLGYSQQDIAEKVGIDRSYYTKIENGLTPSVKVAKSLGYHLGFDWTIFFDDICAKNTQTNAAKEAI</sequence>
<keyword evidence="3" id="KW-1185">Reference proteome</keyword>
<dbReference type="Gene3D" id="1.10.260.40">
    <property type="entry name" value="lambda repressor-like DNA-binding domains"/>
    <property type="match status" value="1"/>
</dbReference>
<protein>
    <submittedName>
        <fullName evidence="2">Helix-turn-helix domain-containing protein</fullName>
    </submittedName>
</protein>
<accession>A0ABT2WGP8</accession>
<reference evidence="2 3" key="1">
    <citation type="submission" date="2022-10" db="EMBL/GenBank/DDBJ databases">
        <title>Description of Fervidibacillus gen. nov. in the family Fervidibacillaceae fam. nov. with two species, Fervidibacillus albus sp. nov., and Fervidibacillus halotolerans sp. nov., isolated from tidal flat sediments.</title>
        <authorList>
            <person name="Kwon K.K."/>
            <person name="Yang S.-H."/>
        </authorList>
    </citation>
    <scope>NUCLEOTIDE SEQUENCE [LARGE SCALE GENOMIC DNA]</scope>
    <source>
        <strain evidence="2 3">DSM 23332</strain>
    </source>
</reference>
<dbReference type="PROSITE" id="PS50943">
    <property type="entry name" value="HTH_CROC1"/>
    <property type="match status" value="1"/>
</dbReference>
<feature type="domain" description="HTH cro/C1-type" evidence="1">
    <location>
        <begin position="6"/>
        <end position="59"/>
    </location>
</feature>
<evidence type="ECO:0000259" key="1">
    <source>
        <dbReference type="PROSITE" id="PS50943"/>
    </source>
</evidence>
<proteinExistence type="predicted"/>
<name>A0ABT2WGP8_9BACI</name>
<dbReference type="InterPro" id="IPR001387">
    <property type="entry name" value="Cro/C1-type_HTH"/>
</dbReference>
<evidence type="ECO:0000313" key="3">
    <source>
        <dbReference type="Proteomes" id="UP001208656"/>
    </source>
</evidence>
<dbReference type="Proteomes" id="UP001208656">
    <property type="component" value="Unassembled WGS sequence"/>
</dbReference>
<dbReference type="InterPro" id="IPR010982">
    <property type="entry name" value="Lambda_DNA-bd_dom_sf"/>
</dbReference>
<dbReference type="EMBL" id="JAOUSE010000025">
    <property type="protein sequence ID" value="MCU9594597.1"/>
    <property type="molecule type" value="Genomic_DNA"/>
</dbReference>
<gene>
    <name evidence="2" type="ORF">OEV82_09025</name>
</gene>
<dbReference type="Pfam" id="PF01381">
    <property type="entry name" value="HTH_3"/>
    <property type="match status" value="1"/>
</dbReference>